<sequence>MKDKDMPASRILIADDQAHIRDSLSLLLEPEGYQITEAESPNTVISLIENESFDAFIMDMNYAKDTTSGDEGIELIQQIRKRDTDVPIIVMTAWANIELSVKAMKLGANDFIEKPWNNSRLLSLLDNQISLAHEKLTNQRLSELNKQDNSSTSVIANAPSMRPVMQIIERTAASDANILLTGESGVGKSLFASLIHNLSLRKEAPLVSVNMGALSDSLFESELFGHQKGAFTDAKANRMGRFEMADKGTLFLDEIANIPKALQAKLLRVLESGEFEQLGSSKTKRADVRVISASNVDFDSEIEAGRFRQDLLYRLNTISIEIPALRNRAEDIIPISELFLQQLKAKYRRSELSLSEPAKRALEKYHWPGNVRELSHSIERAVLMANDTKIAVSDLGLDSTLPKVELTDMTLEQAEHLLISTALEKNNGNIQLAADQLGISRAALYRRLEKYGDSIQYDVKG</sequence>
<dbReference type="GO" id="GO:0043565">
    <property type="term" value="F:sequence-specific DNA binding"/>
    <property type="evidence" value="ECO:0007669"/>
    <property type="project" value="InterPro"/>
</dbReference>
<accession>A0A545T1L1</accession>
<dbReference type="SUPFAM" id="SSF52540">
    <property type="entry name" value="P-loop containing nucleoside triphosphate hydrolases"/>
    <property type="match status" value="1"/>
</dbReference>
<dbReference type="PANTHER" id="PTHR32071">
    <property type="entry name" value="TRANSCRIPTIONAL REGULATORY PROTEIN"/>
    <property type="match status" value="1"/>
</dbReference>
<dbReference type="PRINTS" id="PR01590">
    <property type="entry name" value="HTHFIS"/>
</dbReference>
<keyword evidence="10" id="KW-1185">Reference proteome</keyword>
<dbReference type="PANTHER" id="PTHR32071:SF86">
    <property type="entry name" value="TWO COMPONENT SIGNAL TRANSDUCTION SYSTEM SIGMA54-DEPENDENT RESPONSE REGULATOR FIS FAMILY"/>
    <property type="match status" value="1"/>
</dbReference>
<evidence type="ECO:0000313" key="10">
    <source>
        <dbReference type="Proteomes" id="UP000317839"/>
    </source>
</evidence>
<evidence type="ECO:0000256" key="3">
    <source>
        <dbReference type="ARBA" id="ARBA00023015"/>
    </source>
</evidence>
<evidence type="ECO:0000256" key="4">
    <source>
        <dbReference type="ARBA" id="ARBA00023125"/>
    </source>
</evidence>
<dbReference type="InterPro" id="IPR009057">
    <property type="entry name" value="Homeodomain-like_sf"/>
</dbReference>
<feature type="modified residue" description="4-aspartylphosphate" evidence="6">
    <location>
        <position position="59"/>
    </location>
</feature>
<dbReference type="OrthoDB" id="9804019at2"/>
<dbReference type="Gene3D" id="3.40.50.300">
    <property type="entry name" value="P-loop containing nucleotide triphosphate hydrolases"/>
    <property type="match status" value="1"/>
</dbReference>
<dbReference type="InterPro" id="IPR002078">
    <property type="entry name" value="Sigma_54_int"/>
</dbReference>
<keyword evidence="3" id="KW-0805">Transcription regulation</keyword>
<dbReference type="PROSITE" id="PS00688">
    <property type="entry name" value="SIGMA54_INTERACT_3"/>
    <property type="match status" value="1"/>
</dbReference>
<keyword evidence="4" id="KW-0238">DNA-binding</keyword>
<dbReference type="GO" id="GO:0005524">
    <property type="term" value="F:ATP binding"/>
    <property type="evidence" value="ECO:0007669"/>
    <property type="project" value="UniProtKB-KW"/>
</dbReference>
<dbReference type="InterPro" id="IPR001789">
    <property type="entry name" value="Sig_transdc_resp-reg_receiver"/>
</dbReference>
<proteinExistence type="predicted"/>
<evidence type="ECO:0000256" key="5">
    <source>
        <dbReference type="ARBA" id="ARBA00023163"/>
    </source>
</evidence>
<keyword evidence="2" id="KW-0067">ATP-binding</keyword>
<dbReference type="Gene3D" id="1.10.10.60">
    <property type="entry name" value="Homeodomain-like"/>
    <property type="match status" value="1"/>
</dbReference>
<dbReference type="SMART" id="SM00448">
    <property type="entry name" value="REC"/>
    <property type="match status" value="1"/>
</dbReference>
<dbReference type="InterPro" id="IPR025944">
    <property type="entry name" value="Sigma_54_int_dom_CS"/>
</dbReference>
<keyword evidence="1" id="KW-0547">Nucleotide-binding</keyword>
<dbReference type="SUPFAM" id="SSF52172">
    <property type="entry name" value="CheY-like"/>
    <property type="match status" value="1"/>
</dbReference>
<dbReference type="GO" id="GO:0000160">
    <property type="term" value="P:phosphorelay signal transduction system"/>
    <property type="evidence" value="ECO:0007669"/>
    <property type="project" value="InterPro"/>
</dbReference>
<protein>
    <submittedName>
        <fullName evidence="9">Sigma-54-dependent Fis family transcriptional regulator</fullName>
    </submittedName>
</protein>
<dbReference type="InterPro" id="IPR058031">
    <property type="entry name" value="AAA_lid_NorR"/>
</dbReference>
<dbReference type="EMBL" id="VIKR01000007">
    <property type="protein sequence ID" value="TQV71075.1"/>
    <property type="molecule type" value="Genomic_DNA"/>
</dbReference>
<feature type="domain" description="Sigma-54 factor interaction" evidence="7">
    <location>
        <begin position="154"/>
        <end position="383"/>
    </location>
</feature>
<dbReference type="PROSITE" id="PS50045">
    <property type="entry name" value="SIGMA54_INTERACT_4"/>
    <property type="match status" value="1"/>
</dbReference>
<dbReference type="InterPro" id="IPR002197">
    <property type="entry name" value="HTH_Fis"/>
</dbReference>
<dbReference type="AlphaFoldDB" id="A0A545T1L1"/>
<evidence type="ECO:0000256" key="1">
    <source>
        <dbReference type="ARBA" id="ARBA00022741"/>
    </source>
</evidence>
<dbReference type="Pfam" id="PF02954">
    <property type="entry name" value="HTH_8"/>
    <property type="match status" value="1"/>
</dbReference>
<dbReference type="FunFam" id="3.40.50.300:FF:000006">
    <property type="entry name" value="DNA-binding transcriptional regulator NtrC"/>
    <property type="match status" value="1"/>
</dbReference>
<keyword evidence="5" id="KW-0804">Transcription</keyword>
<dbReference type="InterPro" id="IPR011006">
    <property type="entry name" value="CheY-like_superfamily"/>
</dbReference>
<evidence type="ECO:0000259" key="8">
    <source>
        <dbReference type="PROSITE" id="PS50110"/>
    </source>
</evidence>
<dbReference type="InterPro" id="IPR025662">
    <property type="entry name" value="Sigma_54_int_dom_ATP-bd_1"/>
</dbReference>
<dbReference type="Gene3D" id="1.10.8.60">
    <property type="match status" value="1"/>
</dbReference>
<dbReference type="Gene3D" id="3.40.50.2300">
    <property type="match status" value="1"/>
</dbReference>
<organism evidence="9 10">
    <name type="scientific">Aliikangiella marina</name>
    <dbReference type="NCBI Taxonomy" id="1712262"/>
    <lineage>
        <taxon>Bacteria</taxon>
        <taxon>Pseudomonadati</taxon>
        <taxon>Pseudomonadota</taxon>
        <taxon>Gammaproteobacteria</taxon>
        <taxon>Oceanospirillales</taxon>
        <taxon>Pleioneaceae</taxon>
        <taxon>Aliikangiella</taxon>
    </lineage>
</organism>
<reference evidence="9 10" key="1">
    <citation type="submission" date="2019-06" db="EMBL/GenBank/DDBJ databases">
        <title>Draft genome of Aliikangiella marina GYP-15.</title>
        <authorList>
            <person name="Wang G."/>
        </authorList>
    </citation>
    <scope>NUCLEOTIDE SEQUENCE [LARGE SCALE GENOMIC DNA]</scope>
    <source>
        <strain evidence="9 10">GYP-15</strain>
    </source>
</reference>
<feature type="domain" description="Response regulatory" evidence="8">
    <location>
        <begin position="10"/>
        <end position="129"/>
    </location>
</feature>
<evidence type="ECO:0000259" key="7">
    <source>
        <dbReference type="PROSITE" id="PS50045"/>
    </source>
</evidence>
<keyword evidence="6" id="KW-0597">Phosphoprotein</keyword>
<evidence type="ECO:0000256" key="6">
    <source>
        <dbReference type="PROSITE-ProRule" id="PRU00169"/>
    </source>
</evidence>
<dbReference type="PROSITE" id="PS00675">
    <property type="entry name" value="SIGMA54_INTERACT_1"/>
    <property type="match status" value="1"/>
</dbReference>
<gene>
    <name evidence="9" type="ORF">FLL45_22370</name>
</gene>
<dbReference type="InterPro" id="IPR003593">
    <property type="entry name" value="AAA+_ATPase"/>
</dbReference>
<dbReference type="SUPFAM" id="SSF46689">
    <property type="entry name" value="Homeodomain-like"/>
    <property type="match status" value="1"/>
</dbReference>
<dbReference type="SMART" id="SM00382">
    <property type="entry name" value="AAA"/>
    <property type="match status" value="1"/>
</dbReference>
<dbReference type="PROSITE" id="PS00676">
    <property type="entry name" value="SIGMA54_INTERACT_2"/>
    <property type="match status" value="1"/>
</dbReference>
<evidence type="ECO:0000313" key="9">
    <source>
        <dbReference type="EMBL" id="TQV71075.1"/>
    </source>
</evidence>
<name>A0A545T1L1_9GAMM</name>
<dbReference type="CDD" id="cd00009">
    <property type="entry name" value="AAA"/>
    <property type="match status" value="1"/>
</dbReference>
<evidence type="ECO:0000256" key="2">
    <source>
        <dbReference type="ARBA" id="ARBA00022840"/>
    </source>
</evidence>
<dbReference type="Pfam" id="PF00158">
    <property type="entry name" value="Sigma54_activat"/>
    <property type="match status" value="1"/>
</dbReference>
<dbReference type="Pfam" id="PF00072">
    <property type="entry name" value="Response_reg"/>
    <property type="match status" value="1"/>
</dbReference>
<dbReference type="GO" id="GO:0006355">
    <property type="term" value="P:regulation of DNA-templated transcription"/>
    <property type="evidence" value="ECO:0007669"/>
    <property type="project" value="InterPro"/>
</dbReference>
<dbReference type="InterPro" id="IPR025943">
    <property type="entry name" value="Sigma_54_int_dom_ATP-bd_2"/>
</dbReference>
<dbReference type="InterPro" id="IPR027417">
    <property type="entry name" value="P-loop_NTPase"/>
</dbReference>
<comment type="caution">
    <text evidence="9">The sequence shown here is derived from an EMBL/GenBank/DDBJ whole genome shotgun (WGS) entry which is preliminary data.</text>
</comment>
<dbReference type="Pfam" id="PF25601">
    <property type="entry name" value="AAA_lid_14"/>
    <property type="match status" value="1"/>
</dbReference>
<dbReference type="Proteomes" id="UP000317839">
    <property type="component" value="Unassembled WGS sequence"/>
</dbReference>
<dbReference type="PROSITE" id="PS50110">
    <property type="entry name" value="RESPONSE_REGULATORY"/>
    <property type="match status" value="1"/>
</dbReference>